<dbReference type="PANTHER" id="PTHR42470">
    <property type="entry name" value="VAST DOMAIN-CONTAINING PROTEIN"/>
    <property type="match status" value="1"/>
</dbReference>
<feature type="domain" description="DUF7924" evidence="2">
    <location>
        <begin position="243"/>
        <end position="468"/>
    </location>
</feature>
<organism evidence="3 4">
    <name type="scientific">Fusarium mexicanum</name>
    <dbReference type="NCBI Taxonomy" id="751941"/>
    <lineage>
        <taxon>Eukaryota</taxon>
        <taxon>Fungi</taxon>
        <taxon>Dikarya</taxon>
        <taxon>Ascomycota</taxon>
        <taxon>Pezizomycotina</taxon>
        <taxon>Sordariomycetes</taxon>
        <taxon>Hypocreomycetidae</taxon>
        <taxon>Hypocreales</taxon>
        <taxon>Nectriaceae</taxon>
        <taxon>Fusarium</taxon>
        <taxon>Fusarium fujikuroi species complex</taxon>
    </lineage>
</organism>
<evidence type="ECO:0000313" key="3">
    <source>
        <dbReference type="EMBL" id="KAF5529430.1"/>
    </source>
</evidence>
<comment type="caution">
    <text evidence="3">The sequence shown here is derived from an EMBL/GenBank/DDBJ whole genome shotgun (WGS) entry which is preliminary data.</text>
</comment>
<reference evidence="3 4" key="1">
    <citation type="submission" date="2020-05" db="EMBL/GenBank/DDBJ databases">
        <title>Identification and distribution of gene clusters putatively required for synthesis of sphingolipid metabolism inhibitors in phylogenetically diverse species of the filamentous fungus Fusarium.</title>
        <authorList>
            <person name="Kim H.-S."/>
            <person name="Busman M."/>
            <person name="Brown D.W."/>
            <person name="Divon H."/>
            <person name="Uhlig S."/>
            <person name="Proctor R.H."/>
        </authorList>
    </citation>
    <scope>NUCLEOTIDE SEQUENCE [LARGE SCALE GENOMIC DNA]</scope>
    <source>
        <strain evidence="3 4">NRRL 53147</strain>
    </source>
</reference>
<feature type="region of interest" description="Disordered" evidence="1">
    <location>
        <begin position="150"/>
        <end position="188"/>
    </location>
</feature>
<dbReference type="PANTHER" id="PTHR42470:SF2">
    <property type="match status" value="1"/>
</dbReference>
<evidence type="ECO:0000313" key="4">
    <source>
        <dbReference type="Proteomes" id="UP000522262"/>
    </source>
</evidence>
<feature type="compositionally biased region" description="Basic residues" evidence="1">
    <location>
        <begin position="28"/>
        <end position="42"/>
    </location>
</feature>
<dbReference type="AlphaFoldDB" id="A0A8H5I528"/>
<feature type="compositionally biased region" description="Basic residues" evidence="1">
    <location>
        <begin position="154"/>
        <end position="166"/>
    </location>
</feature>
<feature type="region of interest" description="Disordered" evidence="1">
    <location>
        <begin position="494"/>
        <end position="539"/>
    </location>
</feature>
<protein>
    <recommendedName>
        <fullName evidence="2">DUF7924 domain-containing protein</fullName>
    </recommendedName>
</protein>
<evidence type="ECO:0000259" key="2">
    <source>
        <dbReference type="Pfam" id="PF25545"/>
    </source>
</evidence>
<dbReference type="InterPro" id="IPR057684">
    <property type="entry name" value="DUF7924"/>
</dbReference>
<feature type="compositionally biased region" description="Polar residues" evidence="1">
    <location>
        <begin position="1"/>
        <end position="16"/>
    </location>
</feature>
<feature type="compositionally biased region" description="Polar residues" evidence="1">
    <location>
        <begin position="110"/>
        <end position="121"/>
    </location>
</feature>
<keyword evidence="4" id="KW-1185">Reference proteome</keyword>
<dbReference type="Proteomes" id="UP000522262">
    <property type="component" value="Unassembled WGS sequence"/>
</dbReference>
<evidence type="ECO:0000256" key="1">
    <source>
        <dbReference type="SAM" id="MobiDB-lite"/>
    </source>
</evidence>
<name>A0A8H5I528_9HYPO</name>
<dbReference type="Pfam" id="PF25545">
    <property type="entry name" value="DUF7924"/>
    <property type="match status" value="1"/>
</dbReference>
<feature type="region of interest" description="Disordered" evidence="1">
    <location>
        <begin position="1"/>
        <end position="131"/>
    </location>
</feature>
<feature type="compositionally biased region" description="Polar residues" evidence="1">
    <location>
        <begin position="509"/>
        <end position="522"/>
    </location>
</feature>
<accession>A0A8H5I528</accession>
<dbReference type="EMBL" id="JAAOAM010000582">
    <property type="protein sequence ID" value="KAF5529430.1"/>
    <property type="molecule type" value="Genomic_DNA"/>
</dbReference>
<sequence length="539" mass="61616">MALTRAQTRANSNNHQPPALNRPVQNGKVRKREHQKTSRRPLQRTDLAQTNGVLCSPLQTPTLPSPPKPSLEPQRPVTSMSRKRQREDQDTSEQPEQPEKPEHRALRGTRPSNRTPQSPDNGETDETDPIACWVTKGRWPARHKHYSDMERILARKKSSPSLRSRKRAEPSSVNSATPSDQRLREEKCAPYRNPRYKALLETKGSFMDRSELGITDESKFLCRTLLEKEQQTPKDSLFRDDIFEVTCQKVEDRNEIRIIRDITPLIVPSAETLATYGKKELDCLIESTNEVWSNSLPLTTIRPQPDFSVGFRRHAFSEEQLEKLSPFIGSFIACNQSFFMATYQMYFPFLTCEVKCGAAALDIADRQNAHSMTLAVRAIIELFRIVGREKEVSRQILAFSISHNHRLVQVYGHYAVVQDKDTKYYRHPVRTFDFTELDGKDKWTAYCFIRNIYDIWMPAHFTRICSAIDKLPSHLDFNVPSLVENGLSQEFESHHPSESYIATGREPDPQSSIADVQGSTPDPLSAGLGTAKRPRRKQG</sequence>
<gene>
    <name evidence="3" type="ORF">FMEXI_14150</name>
</gene>
<proteinExistence type="predicted"/>
<feature type="compositionally biased region" description="Polar residues" evidence="1">
    <location>
        <begin position="171"/>
        <end position="180"/>
    </location>
</feature>